<gene>
    <name evidence="1" type="ORF">AWB67_06170</name>
</gene>
<accession>A0A158KNM9</accession>
<name>A0A158KNM9_9BURK</name>
<dbReference type="OrthoDB" id="8610787at2"/>
<dbReference type="EMBL" id="FCOL02000079">
    <property type="protein sequence ID" value="SAL82605.1"/>
    <property type="molecule type" value="Genomic_DNA"/>
</dbReference>
<dbReference type="Proteomes" id="UP000054925">
    <property type="component" value="Unassembled WGS sequence"/>
</dbReference>
<dbReference type="Pfam" id="PF12482">
    <property type="entry name" value="DUF3701"/>
    <property type="match status" value="1"/>
</dbReference>
<dbReference type="AlphaFoldDB" id="A0A158KNM9"/>
<evidence type="ECO:0000313" key="1">
    <source>
        <dbReference type="EMBL" id="SAL82605.1"/>
    </source>
</evidence>
<dbReference type="InterPro" id="IPR022169">
    <property type="entry name" value="DUF3701"/>
</dbReference>
<sequence>MVTDAAQLAAAAPRADHPISAWLRPRVARRLKGEGITTLDELVAFCNRRGAGWWRSIPRIGPGRARAIVSWLRRQQTALGLTVDADVDSVEREGVPLVAAELVEVVPDLASDQGASRGADRLTLAPLERLSVPHALSGAAGENRATAFCYIQANHDLDAVRAYLNRYREQPKTLRACKGTRALSVVGGGAVRQSLE</sequence>
<keyword evidence="2" id="KW-1185">Reference proteome</keyword>
<dbReference type="RefSeq" id="WP_087659874.1">
    <property type="nucleotide sequence ID" value="NZ_FCOL02000079.1"/>
</dbReference>
<comment type="caution">
    <text evidence="1">The sequence shown here is derived from an EMBL/GenBank/DDBJ whole genome shotgun (WGS) entry which is preliminary data.</text>
</comment>
<protein>
    <submittedName>
        <fullName evidence="1">Integrase</fullName>
    </submittedName>
</protein>
<organism evidence="1 2">
    <name type="scientific">Caballeronia terrestris</name>
    <dbReference type="NCBI Taxonomy" id="1226301"/>
    <lineage>
        <taxon>Bacteria</taxon>
        <taxon>Pseudomonadati</taxon>
        <taxon>Pseudomonadota</taxon>
        <taxon>Betaproteobacteria</taxon>
        <taxon>Burkholderiales</taxon>
        <taxon>Burkholderiaceae</taxon>
        <taxon>Caballeronia</taxon>
    </lineage>
</organism>
<reference evidence="1" key="1">
    <citation type="submission" date="2016-01" db="EMBL/GenBank/DDBJ databases">
        <authorList>
            <person name="Peeters C."/>
        </authorList>
    </citation>
    <scope>NUCLEOTIDE SEQUENCE [LARGE SCALE GENOMIC DNA]</scope>
    <source>
        <strain evidence="1">LMG 22937</strain>
    </source>
</reference>
<evidence type="ECO:0000313" key="2">
    <source>
        <dbReference type="Proteomes" id="UP000054925"/>
    </source>
</evidence>
<proteinExistence type="predicted"/>